<dbReference type="AlphaFoldDB" id="A0ABD1XFD3"/>
<evidence type="ECO:0000313" key="2">
    <source>
        <dbReference type="Proteomes" id="UP001604277"/>
    </source>
</evidence>
<evidence type="ECO:0000313" key="1">
    <source>
        <dbReference type="EMBL" id="KAL2559623.1"/>
    </source>
</evidence>
<gene>
    <name evidence="1" type="ORF">Fot_04362</name>
</gene>
<protein>
    <submittedName>
        <fullName evidence="1">Uncharacterized protein</fullName>
    </submittedName>
</protein>
<dbReference type="EMBL" id="JBFOLJ010000001">
    <property type="protein sequence ID" value="KAL2559623.1"/>
    <property type="molecule type" value="Genomic_DNA"/>
</dbReference>
<reference evidence="2" key="1">
    <citation type="submission" date="2024-07" db="EMBL/GenBank/DDBJ databases">
        <title>Two chromosome-level genome assemblies of Korean endemic species Abeliophyllum distichum and Forsythia ovata (Oleaceae).</title>
        <authorList>
            <person name="Jang H."/>
        </authorList>
    </citation>
    <scope>NUCLEOTIDE SEQUENCE [LARGE SCALE GENOMIC DNA]</scope>
</reference>
<keyword evidence="2" id="KW-1185">Reference proteome</keyword>
<sequence>MLLTEAKLEEVYWQELTPCVEEEDTASKDSKGYGTEYDVEPSHFFHQHSPRVSQPPPICHDHNIANVVRMEMEKLERRLLGVISKQLDHTESKIDSLVELAVVANVPETQLEMGRKKEAGLDDVMDEPEKERMLEDEAGEELDGRKQCGEDENVTNETEYVKKGMSAEFLHRRNLRRMRTNLLNHRASTTFEKISMISP</sequence>
<dbReference type="Proteomes" id="UP001604277">
    <property type="component" value="Unassembled WGS sequence"/>
</dbReference>
<comment type="caution">
    <text evidence="1">The sequence shown here is derived from an EMBL/GenBank/DDBJ whole genome shotgun (WGS) entry which is preliminary data.</text>
</comment>
<organism evidence="1 2">
    <name type="scientific">Forsythia ovata</name>
    <dbReference type="NCBI Taxonomy" id="205694"/>
    <lineage>
        <taxon>Eukaryota</taxon>
        <taxon>Viridiplantae</taxon>
        <taxon>Streptophyta</taxon>
        <taxon>Embryophyta</taxon>
        <taxon>Tracheophyta</taxon>
        <taxon>Spermatophyta</taxon>
        <taxon>Magnoliopsida</taxon>
        <taxon>eudicotyledons</taxon>
        <taxon>Gunneridae</taxon>
        <taxon>Pentapetalae</taxon>
        <taxon>asterids</taxon>
        <taxon>lamiids</taxon>
        <taxon>Lamiales</taxon>
        <taxon>Oleaceae</taxon>
        <taxon>Forsythieae</taxon>
        <taxon>Forsythia</taxon>
    </lineage>
</organism>
<name>A0ABD1XFD3_9LAMI</name>
<proteinExistence type="predicted"/>
<accession>A0ABD1XFD3</accession>